<gene>
    <name evidence="1" type="ORF">IE53DRAFT_383673</name>
</gene>
<keyword evidence="2" id="KW-1185">Reference proteome</keyword>
<name>A0ACD0P6P7_9BASI</name>
<accession>A0ACD0P6P7</accession>
<proteinExistence type="predicted"/>
<evidence type="ECO:0000313" key="1">
    <source>
        <dbReference type="EMBL" id="PWN53780.1"/>
    </source>
</evidence>
<protein>
    <submittedName>
        <fullName evidence="1">Uncharacterized protein</fullName>
    </submittedName>
</protein>
<dbReference type="Proteomes" id="UP000245626">
    <property type="component" value="Unassembled WGS sequence"/>
</dbReference>
<dbReference type="EMBL" id="KZ819709">
    <property type="protein sequence ID" value="PWN53780.1"/>
    <property type="molecule type" value="Genomic_DNA"/>
</dbReference>
<reference evidence="1 2" key="1">
    <citation type="journal article" date="2018" name="Mol. Biol. Evol.">
        <title>Broad Genomic Sampling Reveals a Smut Pathogenic Ancestry of the Fungal Clade Ustilaginomycotina.</title>
        <authorList>
            <person name="Kijpornyongpan T."/>
            <person name="Mondo S.J."/>
            <person name="Barry K."/>
            <person name="Sandor L."/>
            <person name="Lee J."/>
            <person name="Lipzen A."/>
            <person name="Pangilinan J."/>
            <person name="LaButti K."/>
            <person name="Hainaut M."/>
            <person name="Henrissat B."/>
            <person name="Grigoriev I.V."/>
            <person name="Spatafora J.W."/>
            <person name="Aime M.C."/>
        </authorList>
    </citation>
    <scope>NUCLEOTIDE SEQUENCE [LARGE SCALE GENOMIC DNA]</scope>
    <source>
        <strain evidence="1 2">SA 807</strain>
    </source>
</reference>
<sequence>MKLSTSLFFTLVGLAGLSKSVVIPRHSSSSSSSSKPHLKVYELNVTYGRGAPDGYERDVFLLNGKWPADPILLDEGDEVEIRMNNQSPYPFAQHWHGIYQVGTPEMDGVPGVNQWNIPPGGNYTYRWKAIDQYGAYWHHSHERGYYADGLRGPIYIRPSKERARPWHLITKDPKEIQQLQEAEDDYSLLFFMDHYHNNTNQIMDIVEKSGVPPGCMDSFLLNGKGRQYCINQDQVAKFASPIEAHLHDAYSHIMKDYSTKGCVVLVEPKPGYDAKEVLDVEMTPCQNTTGAIEVFNAGKVVKAGRKWMNLQVIDASTGWFMGLSIDHHRMWIVAVDGQYVVPVQVDTAEVAIGSRLSVMVELNETYAHQRREFAVRLTGSAVLQPIEGYGLLSYDAKAPSERKLSLEEGFHHLLYEREGAAVDLGGDVLPGKVKLNESQLIPYEQPKVPGKADVTIHVLAAEMSLNAWSLAAQPLDTAKLADSAPMLFTEVEAMAKDQPHRSITNGSVVDLIVQSSPHTPDGGPNPTHPVHLHGHKFHVLGEGSDVFGWDDVESARAAGVKFNFENPPFRDGYNLPGGGWMVLRYTANNPGAQILHCHIDDHLIMGMGAVLLEGLDTLQPGQFGELLTKRPTLLPQTENDWFGNLTGAQLDEWRKANNWSEPTTTEGSWGSPRVHNDGSVTLGLERRSSSSSSHPRRSWSIREILNGHRSLESYRSSLSLA</sequence>
<organism evidence="1 2">
    <name type="scientific">Violaceomyces palustris</name>
    <dbReference type="NCBI Taxonomy" id="1673888"/>
    <lineage>
        <taxon>Eukaryota</taxon>
        <taxon>Fungi</taxon>
        <taxon>Dikarya</taxon>
        <taxon>Basidiomycota</taxon>
        <taxon>Ustilaginomycotina</taxon>
        <taxon>Ustilaginomycetes</taxon>
        <taxon>Violaceomycetales</taxon>
        <taxon>Violaceomycetaceae</taxon>
        <taxon>Violaceomyces</taxon>
    </lineage>
</organism>
<evidence type="ECO:0000313" key="2">
    <source>
        <dbReference type="Proteomes" id="UP000245626"/>
    </source>
</evidence>